<sequence>MEKEDNTINTTVIDNHTTMNNSALSIPELTEKAIDLLHQLIETQSFSSEEEGTALLIENWFHEYEIPFERENNNIWAYNKNFDEAKPTILLNSHHDTVKPNGNYTNDPFMAFVEDGKLYGLGSNDAGGCLVSLIATFTYFYNKQDLNYNFVIAATAEEESSGPLGLKSILKYLKNVEFAIVGEPTLMQLAIAEKGLLVLDVSVKGSASHAAHPNDDNAIYNTLKVIEWFKDYKFENSSETLGDVKMTVTQINAGNQHNVVPSHCNLVVDIRVNDKYKNEEVLELVKNSLPQHVEVKPRSLHLGSSSIPKNHPIVTSGISLGRTTYGSPTLSDQSVLSCPSLKLGPGDSTRSHSADEFIYVKEIKEGVALYIKILEGII</sequence>
<keyword evidence="3" id="KW-0378">Hydrolase</keyword>
<evidence type="ECO:0000256" key="3">
    <source>
        <dbReference type="ARBA" id="ARBA00022801"/>
    </source>
</evidence>
<evidence type="ECO:0000256" key="4">
    <source>
        <dbReference type="ARBA" id="ARBA00022833"/>
    </source>
</evidence>
<comment type="caution">
    <text evidence="7">The sequence shown here is derived from an EMBL/GenBank/DDBJ whole genome shotgun (WGS) entry which is preliminary data.</text>
</comment>
<dbReference type="CDD" id="cd05651">
    <property type="entry name" value="M20_ArgE_DapE-like"/>
    <property type="match status" value="1"/>
</dbReference>
<organism evidence="7 8">
    <name type="scientific">Aquimarina litoralis</name>
    <dbReference type="NCBI Taxonomy" id="584605"/>
    <lineage>
        <taxon>Bacteria</taxon>
        <taxon>Pseudomonadati</taxon>
        <taxon>Bacteroidota</taxon>
        <taxon>Flavobacteriia</taxon>
        <taxon>Flavobacteriales</taxon>
        <taxon>Flavobacteriaceae</taxon>
        <taxon>Aquimarina</taxon>
    </lineage>
</organism>
<dbReference type="Gene3D" id="3.40.630.10">
    <property type="entry name" value="Zn peptidases"/>
    <property type="match status" value="1"/>
</dbReference>
<gene>
    <name evidence="7" type="ORF">GCM10009430_40580</name>
</gene>
<evidence type="ECO:0000256" key="5">
    <source>
        <dbReference type="ARBA" id="ARBA00023285"/>
    </source>
</evidence>
<evidence type="ECO:0000313" key="7">
    <source>
        <dbReference type="EMBL" id="GAA0729909.1"/>
    </source>
</evidence>
<dbReference type="PANTHER" id="PTHR43808">
    <property type="entry name" value="ACETYLORNITHINE DEACETYLASE"/>
    <property type="match status" value="1"/>
</dbReference>
<dbReference type="PANTHER" id="PTHR43808:SF31">
    <property type="entry name" value="N-ACETYL-L-CITRULLINE DEACETYLASE"/>
    <property type="match status" value="1"/>
</dbReference>
<reference evidence="8" key="1">
    <citation type="journal article" date="2019" name="Int. J. Syst. Evol. Microbiol.">
        <title>The Global Catalogue of Microorganisms (GCM) 10K type strain sequencing project: providing services to taxonomists for standard genome sequencing and annotation.</title>
        <authorList>
            <consortium name="The Broad Institute Genomics Platform"/>
            <consortium name="The Broad Institute Genome Sequencing Center for Infectious Disease"/>
            <person name="Wu L."/>
            <person name="Ma J."/>
        </authorList>
    </citation>
    <scope>NUCLEOTIDE SEQUENCE [LARGE SCALE GENOMIC DNA]</scope>
    <source>
        <strain evidence="8">JCM 15974</strain>
    </source>
</reference>
<proteinExistence type="predicted"/>
<dbReference type="SUPFAM" id="SSF53187">
    <property type="entry name" value="Zn-dependent exopeptidases"/>
    <property type="match status" value="1"/>
</dbReference>
<keyword evidence="2" id="KW-0479">Metal-binding</keyword>
<comment type="cofactor">
    <cofactor evidence="1">
        <name>Zn(2+)</name>
        <dbReference type="ChEBI" id="CHEBI:29105"/>
    </cofactor>
</comment>
<dbReference type="Pfam" id="PF07687">
    <property type="entry name" value="M20_dimer"/>
    <property type="match status" value="1"/>
</dbReference>
<evidence type="ECO:0000313" key="8">
    <source>
        <dbReference type="Proteomes" id="UP001501758"/>
    </source>
</evidence>
<dbReference type="InterPro" id="IPR002933">
    <property type="entry name" value="Peptidase_M20"/>
</dbReference>
<dbReference type="InterPro" id="IPR011650">
    <property type="entry name" value="Peptidase_M20_dimer"/>
</dbReference>
<evidence type="ECO:0000256" key="2">
    <source>
        <dbReference type="ARBA" id="ARBA00022723"/>
    </source>
</evidence>
<accession>A0ABP3UG10</accession>
<dbReference type="InterPro" id="IPR036264">
    <property type="entry name" value="Bact_exopeptidase_dim_dom"/>
</dbReference>
<dbReference type="PROSITE" id="PS00758">
    <property type="entry name" value="ARGE_DAPE_CPG2_1"/>
    <property type="match status" value="1"/>
</dbReference>
<name>A0ABP3UG10_9FLAO</name>
<dbReference type="Proteomes" id="UP001501758">
    <property type="component" value="Unassembled WGS sequence"/>
</dbReference>
<dbReference type="SUPFAM" id="SSF55031">
    <property type="entry name" value="Bacterial exopeptidase dimerisation domain"/>
    <property type="match status" value="1"/>
</dbReference>
<keyword evidence="5" id="KW-0170">Cobalt</keyword>
<evidence type="ECO:0000259" key="6">
    <source>
        <dbReference type="Pfam" id="PF07687"/>
    </source>
</evidence>
<dbReference type="Pfam" id="PF01546">
    <property type="entry name" value="Peptidase_M20"/>
    <property type="match status" value="1"/>
</dbReference>
<dbReference type="Gene3D" id="3.30.70.360">
    <property type="match status" value="1"/>
</dbReference>
<feature type="domain" description="Peptidase M20 dimerisation" evidence="6">
    <location>
        <begin position="191"/>
        <end position="292"/>
    </location>
</feature>
<dbReference type="InterPro" id="IPR050072">
    <property type="entry name" value="Peptidase_M20A"/>
</dbReference>
<keyword evidence="4" id="KW-0862">Zinc</keyword>
<keyword evidence="8" id="KW-1185">Reference proteome</keyword>
<protein>
    <submittedName>
        <fullName evidence="7">M20 family metallo-hydrolase</fullName>
    </submittedName>
</protein>
<evidence type="ECO:0000256" key="1">
    <source>
        <dbReference type="ARBA" id="ARBA00001947"/>
    </source>
</evidence>
<dbReference type="EMBL" id="BAAAGE010000004">
    <property type="protein sequence ID" value="GAA0729909.1"/>
    <property type="molecule type" value="Genomic_DNA"/>
</dbReference>
<dbReference type="InterPro" id="IPR001261">
    <property type="entry name" value="ArgE/DapE_CS"/>
</dbReference>